<proteinExistence type="predicted"/>
<reference evidence="1" key="1">
    <citation type="submission" date="2023-05" db="EMBL/GenBank/DDBJ databases">
        <title>Nepenthes gracilis genome sequencing.</title>
        <authorList>
            <person name="Fukushima K."/>
        </authorList>
    </citation>
    <scope>NUCLEOTIDE SEQUENCE</scope>
    <source>
        <strain evidence="1">SING2019-196</strain>
    </source>
</reference>
<accession>A0AAD3XEF9</accession>
<dbReference type="AlphaFoldDB" id="A0AAD3XEF9"/>
<dbReference type="Proteomes" id="UP001279734">
    <property type="component" value="Unassembled WGS sequence"/>
</dbReference>
<evidence type="ECO:0000313" key="1">
    <source>
        <dbReference type="EMBL" id="GMH02144.1"/>
    </source>
</evidence>
<sequence>MLPSEPGRESVPALSSVVPVDGDMDSDSVSRAFSAVFHLEHRDRRREDELFARQAVLWIFGIVDFSTCAIDQLALVSFECKCWIR</sequence>
<organism evidence="1 2">
    <name type="scientific">Nepenthes gracilis</name>
    <name type="common">Slender pitcher plant</name>
    <dbReference type="NCBI Taxonomy" id="150966"/>
    <lineage>
        <taxon>Eukaryota</taxon>
        <taxon>Viridiplantae</taxon>
        <taxon>Streptophyta</taxon>
        <taxon>Embryophyta</taxon>
        <taxon>Tracheophyta</taxon>
        <taxon>Spermatophyta</taxon>
        <taxon>Magnoliopsida</taxon>
        <taxon>eudicotyledons</taxon>
        <taxon>Gunneridae</taxon>
        <taxon>Pentapetalae</taxon>
        <taxon>Caryophyllales</taxon>
        <taxon>Nepenthaceae</taxon>
        <taxon>Nepenthes</taxon>
    </lineage>
</organism>
<keyword evidence="2" id="KW-1185">Reference proteome</keyword>
<dbReference type="EMBL" id="BSYO01000003">
    <property type="protein sequence ID" value="GMH02144.1"/>
    <property type="molecule type" value="Genomic_DNA"/>
</dbReference>
<comment type="caution">
    <text evidence="1">The sequence shown here is derived from an EMBL/GenBank/DDBJ whole genome shotgun (WGS) entry which is preliminary data.</text>
</comment>
<name>A0AAD3XEF9_NEPGR</name>
<evidence type="ECO:0000313" key="2">
    <source>
        <dbReference type="Proteomes" id="UP001279734"/>
    </source>
</evidence>
<protein>
    <submittedName>
        <fullName evidence="1">Uncharacterized protein</fullName>
    </submittedName>
</protein>
<gene>
    <name evidence="1" type="ORF">Nepgr_003983</name>
</gene>